<evidence type="ECO:0000313" key="5">
    <source>
        <dbReference type="Proteomes" id="UP000288716"/>
    </source>
</evidence>
<accession>A0A443S160</accession>
<protein>
    <recommendedName>
        <fullName evidence="3">C-type lectin domain-containing protein</fullName>
    </recommendedName>
</protein>
<evidence type="ECO:0000256" key="2">
    <source>
        <dbReference type="SAM" id="SignalP"/>
    </source>
</evidence>
<feature type="domain" description="C-type lectin" evidence="3">
    <location>
        <begin position="31"/>
        <end position="148"/>
    </location>
</feature>
<evidence type="ECO:0000259" key="3">
    <source>
        <dbReference type="PROSITE" id="PS50041"/>
    </source>
</evidence>
<dbReference type="STRING" id="299467.A0A443S160"/>
<keyword evidence="2" id="KW-0732">Signal</keyword>
<dbReference type="SMART" id="SM00034">
    <property type="entry name" value="CLECT"/>
    <property type="match status" value="1"/>
</dbReference>
<dbReference type="InterPro" id="IPR001304">
    <property type="entry name" value="C-type_lectin-like"/>
</dbReference>
<evidence type="ECO:0000256" key="1">
    <source>
        <dbReference type="SAM" id="MobiDB-lite"/>
    </source>
</evidence>
<feature type="compositionally biased region" description="Polar residues" evidence="1">
    <location>
        <begin position="403"/>
        <end position="417"/>
    </location>
</feature>
<dbReference type="InterPro" id="IPR016186">
    <property type="entry name" value="C-type_lectin-like/link_sf"/>
</dbReference>
<proteinExistence type="predicted"/>
<feature type="chain" id="PRO_5019139317" description="C-type lectin domain-containing protein" evidence="2">
    <location>
        <begin position="22"/>
        <end position="428"/>
    </location>
</feature>
<keyword evidence="5" id="KW-1185">Reference proteome</keyword>
<reference evidence="4 5" key="1">
    <citation type="journal article" date="2018" name="Gigascience">
        <title>Genomes of trombidid mites reveal novel predicted allergens and laterally-transferred genes associated with secondary metabolism.</title>
        <authorList>
            <person name="Dong X."/>
            <person name="Chaisiri K."/>
            <person name="Xia D."/>
            <person name="Armstrong S.D."/>
            <person name="Fang Y."/>
            <person name="Donnelly M.J."/>
            <person name="Kadowaki T."/>
            <person name="McGarry J.W."/>
            <person name="Darby A.C."/>
            <person name="Makepeace B.L."/>
        </authorList>
    </citation>
    <scope>NUCLEOTIDE SEQUENCE [LARGE SCALE GENOMIC DNA]</scope>
    <source>
        <strain evidence="4">UoL-UT</strain>
    </source>
</reference>
<feature type="compositionally biased region" description="Basic and acidic residues" evidence="1">
    <location>
        <begin position="418"/>
        <end position="428"/>
    </location>
</feature>
<name>A0A443S160_9ACAR</name>
<dbReference type="Proteomes" id="UP000288716">
    <property type="component" value="Unassembled WGS sequence"/>
</dbReference>
<feature type="non-terminal residue" evidence="4">
    <location>
        <position position="428"/>
    </location>
</feature>
<dbReference type="SUPFAM" id="SSF56436">
    <property type="entry name" value="C-type lectin-like"/>
    <property type="match status" value="1"/>
</dbReference>
<feature type="region of interest" description="Disordered" evidence="1">
    <location>
        <begin position="400"/>
        <end position="428"/>
    </location>
</feature>
<dbReference type="InterPro" id="IPR016187">
    <property type="entry name" value="CTDL_fold"/>
</dbReference>
<sequence length="428" mass="50079">MKPNAAKVLCFLILYFPFLESSICPTSWSKINDKCIYIGLPKRNKTQNQRICAEVEAEMITFESNSDYSDYAKLIPNGEEIYTAATRVSVANGVSSYLWNGKKSDFKMKWNSSQPDEQTYPDANCITLFTDGYLYDRHCDLFFPTACQINLLEIEIGNKTAFLNNAAQRLKEINMRDENLRKMLKTSDNHTNKWTEMNVNLDEILRNHYDKVLRIKERLDYMFVKVHETNDLTLKHKQHLNEINDFINETIDFEYLANETIKNILNNIQELKRKTEVSSTELYSKSERGLKNFELLNNDLQRWQKNMNESMFNVETNVKHQFGEYSQKAENAILGMHNIQAECREFMTSLNDSLQFVAFQNEMLNKTMKTFMDDVLLKINLLFSRNNNLTEGIEDKEIDHASNDNNYNETTITQISNPKEKHDHSDTE</sequence>
<dbReference type="OrthoDB" id="538816at2759"/>
<gene>
    <name evidence="4" type="ORF">B4U80_11892</name>
</gene>
<dbReference type="Gene3D" id="3.10.100.10">
    <property type="entry name" value="Mannose-Binding Protein A, subunit A"/>
    <property type="match status" value="1"/>
</dbReference>
<comment type="caution">
    <text evidence="4">The sequence shown here is derived from an EMBL/GenBank/DDBJ whole genome shotgun (WGS) entry which is preliminary data.</text>
</comment>
<dbReference type="VEuPathDB" id="VectorBase:LDEU010752"/>
<organism evidence="4 5">
    <name type="scientific">Leptotrombidium deliense</name>
    <dbReference type="NCBI Taxonomy" id="299467"/>
    <lineage>
        <taxon>Eukaryota</taxon>
        <taxon>Metazoa</taxon>
        <taxon>Ecdysozoa</taxon>
        <taxon>Arthropoda</taxon>
        <taxon>Chelicerata</taxon>
        <taxon>Arachnida</taxon>
        <taxon>Acari</taxon>
        <taxon>Acariformes</taxon>
        <taxon>Trombidiformes</taxon>
        <taxon>Prostigmata</taxon>
        <taxon>Anystina</taxon>
        <taxon>Parasitengona</taxon>
        <taxon>Trombiculoidea</taxon>
        <taxon>Trombiculidae</taxon>
        <taxon>Leptotrombidium</taxon>
    </lineage>
</organism>
<dbReference type="AlphaFoldDB" id="A0A443S160"/>
<dbReference type="CDD" id="cd00037">
    <property type="entry name" value="CLECT"/>
    <property type="match status" value="1"/>
</dbReference>
<evidence type="ECO:0000313" key="4">
    <source>
        <dbReference type="EMBL" id="RWS21288.1"/>
    </source>
</evidence>
<dbReference type="EMBL" id="NCKV01012926">
    <property type="protein sequence ID" value="RWS21288.1"/>
    <property type="molecule type" value="Genomic_DNA"/>
</dbReference>
<dbReference type="PROSITE" id="PS50041">
    <property type="entry name" value="C_TYPE_LECTIN_2"/>
    <property type="match status" value="1"/>
</dbReference>
<feature type="signal peptide" evidence="2">
    <location>
        <begin position="1"/>
        <end position="21"/>
    </location>
</feature>